<protein>
    <submittedName>
        <fullName evidence="1">Uncharacterized protein</fullName>
    </submittedName>
</protein>
<organism evidence="1">
    <name type="scientific">viral metagenome</name>
    <dbReference type="NCBI Taxonomy" id="1070528"/>
    <lineage>
        <taxon>unclassified sequences</taxon>
        <taxon>metagenomes</taxon>
        <taxon>organismal metagenomes</taxon>
    </lineage>
</organism>
<reference evidence="1" key="1">
    <citation type="journal article" date="2020" name="Nature">
        <title>Giant virus diversity and host interactions through global metagenomics.</title>
        <authorList>
            <person name="Schulz F."/>
            <person name="Roux S."/>
            <person name="Paez-Espino D."/>
            <person name="Jungbluth S."/>
            <person name="Walsh D.A."/>
            <person name="Denef V.J."/>
            <person name="McMahon K.D."/>
            <person name="Konstantinidis K.T."/>
            <person name="Eloe-Fadrosh E.A."/>
            <person name="Kyrpides N.C."/>
            <person name="Woyke T."/>
        </authorList>
    </citation>
    <scope>NUCLEOTIDE SEQUENCE</scope>
    <source>
        <strain evidence="1">GVMAG-M-3300009155-2</strain>
    </source>
</reference>
<sequence>MDIKINLESLKNLENENIKIDSIQFQKMLLLFNSIEEGWSVKKKANTYVFTKNHENKKEIFEDSYLLKFMKTNLDLNKIIL</sequence>
<accession>A0A6C0ET38</accession>
<proteinExistence type="predicted"/>
<evidence type="ECO:0000313" key="1">
    <source>
        <dbReference type="EMBL" id="QHT31450.1"/>
    </source>
</evidence>
<name>A0A6C0ET38_9ZZZZ</name>
<dbReference type="AlphaFoldDB" id="A0A6C0ET38"/>
<dbReference type="EMBL" id="MN738920">
    <property type="protein sequence ID" value="QHT31450.1"/>
    <property type="molecule type" value="Genomic_DNA"/>
</dbReference>